<organism evidence="2 3">
    <name type="scientific">Caerostris darwini</name>
    <dbReference type="NCBI Taxonomy" id="1538125"/>
    <lineage>
        <taxon>Eukaryota</taxon>
        <taxon>Metazoa</taxon>
        <taxon>Ecdysozoa</taxon>
        <taxon>Arthropoda</taxon>
        <taxon>Chelicerata</taxon>
        <taxon>Arachnida</taxon>
        <taxon>Araneae</taxon>
        <taxon>Araneomorphae</taxon>
        <taxon>Entelegynae</taxon>
        <taxon>Araneoidea</taxon>
        <taxon>Araneidae</taxon>
        <taxon>Caerostris</taxon>
    </lineage>
</organism>
<feature type="compositionally biased region" description="Basic and acidic residues" evidence="1">
    <location>
        <begin position="89"/>
        <end position="101"/>
    </location>
</feature>
<dbReference type="EMBL" id="BPLQ01013616">
    <property type="protein sequence ID" value="GIY73520.1"/>
    <property type="molecule type" value="Genomic_DNA"/>
</dbReference>
<protein>
    <submittedName>
        <fullName evidence="2">Uncharacterized protein</fullName>
    </submittedName>
</protein>
<dbReference type="AlphaFoldDB" id="A0AAV4VUG0"/>
<dbReference type="Proteomes" id="UP001054837">
    <property type="component" value="Unassembled WGS sequence"/>
</dbReference>
<name>A0AAV4VUG0_9ARAC</name>
<accession>A0AAV4VUG0</accession>
<sequence>MPLGGDKGVNAVRDGCGNLQLYSKILQRLMANGFIGIYPCPTQHSTPRNYSNSQTVVCHSFVKQTKKTKQYPPLQNRTTQFRIFIKKTEPRGQDVDQKSDLISRGGRTNSVRRSVETNERGESPPLMPLGVALNYLETPQREPERKRIHLIVELPRSGRKRPR</sequence>
<evidence type="ECO:0000256" key="1">
    <source>
        <dbReference type="SAM" id="MobiDB-lite"/>
    </source>
</evidence>
<gene>
    <name evidence="2" type="ORF">CDAR_481891</name>
</gene>
<evidence type="ECO:0000313" key="2">
    <source>
        <dbReference type="EMBL" id="GIY73520.1"/>
    </source>
</evidence>
<keyword evidence="3" id="KW-1185">Reference proteome</keyword>
<evidence type="ECO:0000313" key="3">
    <source>
        <dbReference type="Proteomes" id="UP001054837"/>
    </source>
</evidence>
<feature type="compositionally biased region" description="Basic and acidic residues" evidence="1">
    <location>
        <begin position="113"/>
        <end position="122"/>
    </location>
</feature>
<comment type="caution">
    <text evidence="2">The sequence shown here is derived from an EMBL/GenBank/DDBJ whole genome shotgun (WGS) entry which is preliminary data.</text>
</comment>
<feature type="region of interest" description="Disordered" evidence="1">
    <location>
        <begin position="89"/>
        <end position="128"/>
    </location>
</feature>
<proteinExistence type="predicted"/>
<reference evidence="2 3" key="1">
    <citation type="submission" date="2021-06" db="EMBL/GenBank/DDBJ databases">
        <title>Caerostris darwini draft genome.</title>
        <authorList>
            <person name="Kono N."/>
            <person name="Arakawa K."/>
        </authorList>
    </citation>
    <scope>NUCLEOTIDE SEQUENCE [LARGE SCALE GENOMIC DNA]</scope>
</reference>